<evidence type="ECO:0000256" key="1">
    <source>
        <dbReference type="SAM" id="Phobius"/>
    </source>
</evidence>
<dbReference type="Proteomes" id="UP000019380">
    <property type="component" value="Unassembled WGS sequence"/>
</dbReference>
<comment type="caution">
    <text evidence="2">The sequence shown here is derived from an EMBL/GenBank/DDBJ whole genome shotgun (WGS) entry which is preliminary data.</text>
</comment>
<gene>
    <name evidence="2" type="ORF">BN890_15930</name>
</gene>
<name>W6P2W1_9BACE</name>
<keyword evidence="1" id="KW-0472">Membrane</keyword>
<reference evidence="2 3" key="1">
    <citation type="submission" date="2013-12" db="EMBL/GenBank/DDBJ databases">
        <title>Improved hybrid genome assemblies of Bacteroides xylanisolvens SD CC 1b and Bacteroides xylanisolvens SD CC 2a using Illumina and 454 Sequencing.</title>
        <authorList>
            <person name="Ramaraj T."/>
            <person name="Sundararajan A."/>
            <person name="Mudge J."/>
            <person name="Schilkey F.D."/>
            <person name="Delvecchio V."/>
            <person name="Donlon M."/>
            <person name="Ziemer C."/>
        </authorList>
    </citation>
    <scope>NUCLEOTIDE SEQUENCE [LARGE SCALE GENOMIC DNA]</scope>
</reference>
<protein>
    <submittedName>
        <fullName evidence="2">Uncharacterized protein</fullName>
    </submittedName>
</protein>
<keyword evidence="1" id="KW-0812">Transmembrane</keyword>
<evidence type="ECO:0000313" key="2">
    <source>
        <dbReference type="EMBL" id="CDM04019.1"/>
    </source>
</evidence>
<accession>W6P2W1</accession>
<dbReference type="AlphaFoldDB" id="W6P2W1"/>
<dbReference type="EMBL" id="CBXG010000018">
    <property type="protein sequence ID" value="CDM04019.1"/>
    <property type="molecule type" value="Genomic_DNA"/>
</dbReference>
<sequence length="90" mass="9925">MNFSADVYTLPRFDFRCLQESRERFVSAFILAEVNAGIFLIVVGCTLCCTGSGSFTLSCLQAVCLSVLLCPFHTSLLFIVSIDYRIPCAV</sequence>
<organism evidence="2 3">
    <name type="scientific">Bacteroides xylanisolvens SD CC 1b</name>
    <dbReference type="NCBI Taxonomy" id="702447"/>
    <lineage>
        <taxon>Bacteria</taxon>
        <taxon>Pseudomonadati</taxon>
        <taxon>Bacteroidota</taxon>
        <taxon>Bacteroidia</taxon>
        <taxon>Bacteroidales</taxon>
        <taxon>Bacteroidaceae</taxon>
        <taxon>Bacteroides</taxon>
    </lineage>
</organism>
<proteinExistence type="predicted"/>
<feature type="transmembrane region" description="Helical" evidence="1">
    <location>
        <begin position="62"/>
        <end position="82"/>
    </location>
</feature>
<feature type="transmembrane region" description="Helical" evidence="1">
    <location>
        <begin position="25"/>
        <end position="50"/>
    </location>
</feature>
<evidence type="ECO:0000313" key="3">
    <source>
        <dbReference type="Proteomes" id="UP000019380"/>
    </source>
</evidence>
<keyword evidence="1" id="KW-1133">Transmembrane helix</keyword>